<feature type="domain" description="GGDEF" evidence="2">
    <location>
        <begin position="201"/>
        <end position="334"/>
    </location>
</feature>
<dbReference type="Proteomes" id="UP000440694">
    <property type="component" value="Unassembled WGS sequence"/>
</dbReference>
<dbReference type="SMART" id="SM00052">
    <property type="entry name" value="EAL"/>
    <property type="match status" value="1"/>
</dbReference>
<gene>
    <name evidence="3" type="ORF">GIW81_07905</name>
</gene>
<dbReference type="PANTHER" id="PTHR44757">
    <property type="entry name" value="DIGUANYLATE CYCLASE DGCP"/>
    <property type="match status" value="1"/>
</dbReference>
<evidence type="ECO:0000259" key="1">
    <source>
        <dbReference type="PROSITE" id="PS50883"/>
    </source>
</evidence>
<evidence type="ECO:0000313" key="3">
    <source>
        <dbReference type="EMBL" id="MTD94258.1"/>
    </source>
</evidence>
<dbReference type="SUPFAM" id="SSF55785">
    <property type="entry name" value="PYP-like sensor domain (PAS domain)"/>
    <property type="match status" value="1"/>
</dbReference>
<keyword evidence="4" id="KW-1185">Reference proteome</keyword>
<dbReference type="Pfam" id="PF00563">
    <property type="entry name" value="EAL"/>
    <property type="match status" value="1"/>
</dbReference>
<dbReference type="SUPFAM" id="SSF141868">
    <property type="entry name" value="EAL domain-like"/>
    <property type="match status" value="1"/>
</dbReference>
<dbReference type="PANTHER" id="PTHR44757:SF2">
    <property type="entry name" value="BIOFILM ARCHITECTURE MAINTENANCE PROTEIN MBAA"/>
    <property type="match status" value="1"/>
</dbReference>
<dbReference type="Pfam" id="PF00990">
    <property type="entry name" value="GGDEF"/>
    <property type="match status" value="1"/>
</dbReference>
<dbReference type="SUPFAM" id="SSF55073">
    <property type="entry name" value="Nucleotide cyclase"/>
    <property type="match status" value="1"/>
</dbReference>
<proteinExistence type="predicted"/>
<sequence length="602" mass="66391">MPIEESNKHASRLSVDLSHSLRAFEAARSGKRSKKEFAQLNRWFEIALNNMGRGLSMFDADQRLIVCNKRYRDIFSLPESLTQPGTPFAEIVRYHVKHEGGRDGPEELAGQRRWIAAHVAEMGLGKSFSGTRHLRDGRTIQVSNQPLPDGGWVDLLEDITEKCQAEDKISWLARHDTLTELANRFHFREQLSATLSAGPDDGFALHAIDLDRFKEVNDTFGHPVGDALLKSVARRLREVLRGPDIVARLGGDEFAIIQRGATTEEQASHLANRVIRTITQPHYILGHTVEVGASIGIALAPHNAVDAEEIVKEADIALYEAKAAGRGTYRVFRGGEGEHGSLRRSLEIDLRSALSKGELELYYQPIYDARTEDVAGFEALMRWHHPTLGLIGPSDFIPIAEETGLIVDMGAWALRVACKDAAGWSRDVNVTVNLSPVQFQGGDLDRVVADALADAGLPARRLELEITEGLLLRDDFSTNETLRSLHDLGVSIALDDFGTAYASLSYLRSFPFDKIKIDRSFVRDVTHPERRDCVAIINAVTGLARQLEMKTVVEGVETAEHLTTALNAGCDEVQGFYFSEAVPAGEVEGLLANRQEATAASC</sequence>
<dbReference type="InterPro" id="IPR035919">
    <property type="entry name" value="EAL_sf"/>
</dbReference>
<dbReference type="CDD" id="cd01949">
    <property type="entry name" value="GGDEF"/>
    <property type="match status" value="1"/>
</dbReference>
<dbReference type="InterPro" id="IPR001633">
    <property type="entry name" value="EAL_dom"/>
</dbReference>
<dbReference type="CDD" id="cd01948">
    <property type="entry name" value="EAL"/>
    <property type="match status" value="1"/>
</dbReference>
<dbReference type="AlphaFoldDB" id="A0A6I3KIH5"/>
<organism evidence="3 4">
    <name type="scientific">Hyphomicrobium album</name>
    <dbReference type="NCBI Taxonomy" id="2665159"/>
    <lineage>
        <taxon>Bacteria</taxon>
        <taxon>Pseudomonadati</taxon>
        <taxon>Pseudomonadota</taxon>
        <taxon>Alphaproteobacteria</taxon>
        <taxon>Hyphomicrobiales</taxon>
        <taxon>Hyphomicrobiaceae</taxon>
        <taxon>Hyphomicrobium</taxon>
    </lineage>
</organism>
<evidence type="ECO:0000259" key="2">
    <source>
        <dbReference type="PROSITE" id="PS50887"/>
    </source>
</evidence>
<dbReference type="Pfam" id="PF12860">
    <property type="entry name" value="PAS_7"/>
    <property type="match status" value="1"/>
</dbReference>
<dbReference type="SMART" id="SM00267">
    <property type="entry name" value="GGDEF"/>
    <property type="match status" value="1"/>
</dbReference>
<dbReference type="Gene3D" id="3.30.450.20">
    <property type="entry name" value="PAS domain"/>
    <property type="match status" value="1"/>
</dbReference>
<dbReference type="InterPro" id="IPR052155">
    <property type="entry name" value="Biofilm_reg_signaling"/>
</dbReference>
<dbReference type="Gene3D" id="3.20.20.450">
    <property type="entry name" value="EAL domain"/>
    <property type="match status" value="1"/>
</dbReference>
<comment type="caution">
    <text evidence="3">The sequence shown here is derived from an EMBL/GenBank/DDBJ whole genome shotgun (WGS) entry which is preliminary data.</text>
</comment>
<dbReference type="FunFam" id="3.30.70.270:FF:000001">
    <property type="entry name" value="Diguanylate cyclase domain protein"/>
    <property type="match status" value="1"/>
</dbReference>
<reference evidence="3 4" key="1">
    <citation type="submission" date="2019-11" db="EMBL/GenBank/DDBJ databases">
        <title>Identification of a novel strain.</title>
        <authorList>
            <person name="Xu Q."/>
            <person name="Wang G."/>
        </authorList>
    </citation>
    <scope>NUCLEOTIDE SEQUENCE [LARGE SCALE GENOMIC DNA]</scope>
    <source>
        <strain evidence="4">xq</strain>
    </source>
</reference>
<accession>A0A6I3KIH5</accession>
<dbReference type="PROSITE" id="PS50883">
    <property type="entry name" value="EAL"/>
    <property type="match status" value="1"/>
</dbReference>
<evidence type="ECO:0000313" key="4">
    <source>
        <dbReference type="Proteomes" id="UP000440694"/>
    </source>
</evidence>
<dbReference type="Gene3D" id="3.30.70.270">
    <property type="match status" value="1"/>
</dbReference>
<dbReference type="InterPro" id="IPR035965">
    <property type="entry name" value="PAS-like_dom_sf"/>
</dbReference>
<name>A0A6I3KIH5_9HYPH</name>
<dbReference type="EMBL" id="WMBQ01000001">
    <property type="protein sequence ID" value="MTD94258.1"/>
    <property type="molecule type" value="Genomic_DNA"/>
</dbReference>
<dbReference type="NCBIfam" id="TIGR00254">
    <property type="entry name" value="GGDEF"/>
    <property type="match status" value="1"/>
</dbReference>
<feature type="domain" description="EAL" evidence="1">
    <location>
        <begin position="343"/>
        <end position="595"/>
    </location>
</feature>
<dbReference type="InterPro" id="IPR043128">
    <property type="entry name" value="Rev_trsase/Diguanyl_cyclase"/>
</dbReference>
<dbReference type="InterPro" id="IPR029787">
    <property type="entry name" value="Nucleotide_cyclase"/>
</dbReference>
<dbReference type="GO" id="GO:0003824">
    <property type="term" value="F:catalytic activity"/>
    <property type="evidence" value="ECO:0007669"/>
    <property type="project" value="UniProtKB-ARBA"/>
</dbReference>
<dbReference type="InterPro" id="IPR000160">
    <property type="entry name" value="GGDEF_dom"/>
</dbReference>
<dbReference type="PROSITE" id="PS50887">
    <property type="entry name" value="GGDEF"/>
    <property type="match status" value="1"/>
</dbReference>
<dbReference type="RefSeq" id="WP_154738706.1">
    <property type="nucleotide sequence ID" value="NZ_WMBQ01000001.1"/>
</dbReference>
<protein>
    <submittedName>
        <fullName evidence="3">EAL domain-containing protein</fullName>
    </submittedName>
</protein>